<dbReference type="STRING" id="43265.A0A545UKC6"/>
<sequence>MLTPDSPVFVDKTESRRSLAELPSVVRGHNMQTGQLDTVYTAQSALAVTGGSGDPALSVLQRMTDHLKKSLADFNEIQSPQVLHEQNVARINCILQRLFQRLREQRPEDALSIENEIIQYAVERNSLEINGLRIAKDAWKDEVAALFQALSDRLVATLQPSYFQQSLQKLAAGILEPCLLNDPEQATVKEVRDSASVGSCHEINHPAVSADGQVELLHNADESASRKRERYDQEERVEQPNKKGRSSSAVASLCQDHSDDEEGSFAIVRPDRVVEASTSPRGEVAHDEQDGIHGTVVLKIIDSDGSHRGDLRQVGIWGAKRVDSILQNPVKRPVQLRKGRVFTQVHLNSICENGVKIVSCMIQASGEVMKKPCTYCEKKNQGPFDQCIKIDDDHFRRCGNCEWVRGRCHGASNTSETPVASTMEEKLGSELDEAMASPDKPSATQTRPETSIDGNHDTSSSPLGDKTVRTTPRLIAMPEAAFPQCWFAADRRLIYGVLSFLEWRPAKDDHDFNVNLEDVSTVRASPQAWRVHLIMKEPIESAQRKSSRGDVMVVFEGQEITRRFLQFCVVEHIPISYEEPSAMVTEWRNMKSANTLTHDD</sequence>
<dbReference type="InterPro" id="IPR022190">
    <property type="entry name" value="DUF3716"/>
</dbReference>
<reference evidence="2 3" key="1">
    <citation type="journal article" date="2019" name="Appl. Microbiol. Biotechnol.">
        <title>Genome sequence of Isaria javanica and comparative genome analysis insights into family S53 peptidase evolution in fungal entomopathogens.</title>
        <authorList>
            <person name="Lin R."/>
            <person name="Zhang X."/>
            <person name="Xin B."/>
            <person name="Zou M."/>
            <person name="Gao Y."/>
            <person name="Qin F."/>
            <person name="Hu Q."/>
            <person name="Xie B."/>
            <person name="Cheng X."/>
        </authorList>
    </citation>
    <scope>NUCLEOTIDE SEQUENCE [LARGE SCALE GENOMIC DNA]</scope>
    <source>
        <strain evidence="2 3">IJ1G</strain>
    </source>
</reference>
<feature type="compositionally biased region" description="Basic and acidic residues" evidence="1">
    <location>
        <begin position="221"/>
        <end position="241"/>
    </location>
</feature>
<feature type="region of interest" description="Disordered" evidence="1">
    <location>
        <begin position="221"/>
        <end position="265"/>
    </location>
</feature>
<name>A0A545UKC6_9HYPO</name>
<proteinExistence type="predicted"/>
<dbReference type="Proteomes" id="UP000315783">
    <property type="component" value="Unassembled WGS sequence"/>
</dbReference>
<dbReference type="Pfam" id="PF12511">
    <property type="entry name" value="DUF3716"/>
    <property type="match status" value="1"/>
</dbReference>
<evidence type="ECO:0000256" key="1">
    <source>
        <dbReference type="SAM" id="MobiDB-lite"/>
    </source>
</evidence>
<organism evidence="2 3">
    <name type="scientific">Cordyceps javanica</name>
    <dbReference type="NCBI Taxonomy" id="43265"/>
    <lineage>
        <taxon>Eukaryota</taxon>
        <taxon>Fungi</taxon>
        <taxon>Dikarya</taxon>
        <taxon>Ascomycota</taxon>
        <taxon>Pezizomycotina</taxon>
        <taxon>Sordariomycetes</taxon>
        <taxon>Hypocreomycetidae</taxon>
        <taxon>Hypocreales</taxon>
        <taxon>Cordycipitaceae</taxon>
        <taxon>Cordyceps</taxon>
    </lineage>
</organism>
<protein>
    <submittedName>
        <fullName evidence="2">Uncharacterized protein</fullName>
    </submittedName>
</protein>
<feature type="compositionally biased region" description="Polar residues" evidence="1">
    <location>
        <begin position="442"/>
        <end position="462"/>
    </location>
</feature>
<dbReference type="AlphaFoldDB" id="A0A545UKC6"/>
<evidence type="ECO:0000313" key="3">
    <source>
        <dbReference type="Proteomes" id="UP000315783"/>
    </source>
</evidence>
<feature type="region of interest" description="Disordered" evidence="1">
    <location>
        <begin position="434"/>
        <end position="467"/>
    </location>
</feature>
<keyword evidence="3" id="KW-1185">Reference proteome</keyword>
<gene>
    <name evidence="2" type="ORF">IF1G_11418</name>
</gene>
<evidence type="ECO:0000313" key="2">
    <source>
        <dbReference type="EMBL" id="TQV89918.1"/>
    </source>
</evidence>
<dbReference type="EMBL" id="SPUK01000060">
    <property type="protein sequence ID" value="TQV89918.1"/>
    <property type="molecule type" value="Genomic_DNA"/>
</dbReference>
<comment type="caution">
    <text evidence="2">The sequence shown here is derived from an EMBL/GenBank/DDBJ whole genome shotgun (WGS) entry which is preliminary data.</text>
</comment>
<accession>A0A545UKC6</accession>